<gene>
    <name evidence="1" type="ORF">CI610_01574</name>
</gene>
<dbReference type="AlphaFoldDB" id="A0A2H9T8A3"/>
<protein>
    <submittedName>
        <fullName evidence="1">Uncharacterized protein</fullName>
    </submittedName>
</protein>
<sequence length="35" mass="4081">MMTRYNTRFIIISWPATVITDRITYLISYLVGSSP</sequence>
<organism evidence="1">
    <name type="scientific">invertebrate metagenome</name>
    <dbReference type="NCBI Taxonomy" id="1711999"/>
    <lineage>
        <taxon>unclassified sequences</taxon>
        <taxon>metagenomes</taxon>
        <taxon>organismal metagenomes</taxon>
    </lineage>
</organism>
<dbReference type="EMBL" id="NSIT01000068">
    <property type="protein sequence ID" value="PJE79443.1"/>
    <property type="molecule type" value="Genomic_DNA"/>
</dbReference>
<evidence type="ECO:0000313" key="1">
    <source>
        <dbReference type="EMBL" id="PJE79443.1"/>
    </source>
</evidence>
<name>A0A2H9T8A3_9ZZZZ</name>
<reference evidence="1" key="1">
    <citation type="journal article" date="2017" name="Appl. Environ. Microbiol.">
        <title>Molecular characterization of an Endozoicomonas-like organism causing infection in king scallop Pecten maximus L.</title>
        <authorList>
            <person name="Cano I."/>
            <person name="van Aerle R."/>
            <person name="Ross S."/>
            <person name="Verner-Jeffreys D.W."/>
            <person name="Paley R.K."/>
            <person name="Rimmer G."/>
            <person name="Ryder D."/>
            <person name="Hooper P."/>
            <person name="Stone D."/>
            <person name="Feist S.W."/>
        </authorList>
    </citation>
    <scope>NUCLEOTIDE SEQUENCE</scope>
</reference>
<accession>A0A2H9T8A3</accession>
<proteinExistence type="predicted"/>
<comment type="caution">
    <text evidence="1">The sequence shown here is derived from an EMBL/GenBank/DDBJ whole genome shotgun (WGS) entry which is preliminary data.</text>
</comment>